<dbReference type="GO" id="GO:0009773">
    <property type="term" value="P:photosynthetic electron transport in photosystem I"/>
    <property type="evidence" value="ECO:0007669"/>
    <property type="project" value="InterPro"/>
</dbReference>
<dbReference type="InterPro" id="IPR034570">
    <property type="entry name" value="PNSB4"/>
</dbReference>
<dbReference type="OMA" id="WIYEKQE"/>
<dbReference type="PANTHER" id="PTHR36315:SF2">
    <property type="entry name" value="PHOTOSYNTHETIC NDH SUBUNIT OF SUBCOMPLEX B 4, CHLOROPLASTIC"/>
    <property type="match status" value="1"/>
</dbReference>
<dbReference type="PANTHER" id="PTHR36315">
    <property type="entry name" value="PHOTOSYNTHETIC NDH SUBUNIT OF SUBCOMPLEX B 4, CHLOROPLASTIC"/>
    <property type="match status" value="1"/>
</dbReference>
<keyword evidence="2" id="KW-1185">Reference proteome</keyword>
<evidence type="ECO:0000313" key="2">
    <source>
        <dbReference type="Proteomes" id="UP000036987"/>
    </source>
</evidence>
<dbReference type="STRING" id="29655.A0A0K9PGJ5"/>
<dbReference type="OrthoDB" id="2018219at2759"/>
<comment type="caution">
    <text evidence="1">The sequence shown here is derived from an EMBL/GenBank/DDBJ whole genome shotgun (WGS) entry which is preliminary data.</text>
</comment>
<proteinExistence type="predicted"/>
<dbReference type="GO" id="GO:0009535">
    <property type="term" value="C:chloroplast thylakoid membrane"/>
    <property type="evidence" value="ECO:0007669"/>
    <property type="project" value="InterPro"/>
</dbReference>
<dbReference type="GO" id="GO:0010598">
    <property type="term" value="C:NAD(P)H dehydrogenase complex (plastoquinone)"/>
    <property type="evidence" value="ECO:0007669"/>
    <property type="project" value="InterPro"/>
</dbReference>
<dbReference type="Proteomes" id="UP000036987">
    <property type="component" value="Unassembled WGS sequence"/>
</dbReference>
<name>A0A0K9PGJ5_ZOSMR</name>
<dbReference type="EMBL" id="LFYR01000861">
    <property type="protein sequence ID" value="KMZ68168.1"/>
    <property type="molecule type" value="Genomic_DNA"/>
</dbReference>
<evidence type="ECO:0008006" key="3">
    <source>
        <dbReference type="Google" id="ProtNLM"/>
    </source>
</evidence>
<reference evidence="2" key="1">
    <citation type="journal article" date="2016" name="Nature">
        <title>The genome of the seagrass Zostera marina reveals angiosperm adaptation to the sea.</title>
        <authorList>
            <person name="Olsen J.L."/>
            <person name="Rouze P."/>
            <person name="Verhelst B."/>
            <person name="Lin Y.-C."/>
            <person name="Bayer T."/>
            <person name="Collen J."/>
            <person name="Dattolo E."/>
            <person name="De Paoli E."/>
            <person name="Dittami S."/>
            <person name="Maumus F."/>
            <person name="Michel G."/>
            <person name="Kersting A."/>
            <person name="Lauritano C."/>
            <person name="Lohaus R."/>
            <person name="Toepel M."/>
            <person name="Tonon T."/>
            <person name="Vanneste K."/>
            <person name="Amirebrahimi M."/>
            <person name="Brakel J."/>
            <person name="Bostroem C."/>
            <person name="Chovatia M."/>
            <person name="Grimwood J."/>
            <person name="Jenkins J.W."/>
            <person name="Jueterbock A."/>
            <person name="Mraz A."/>
            <person name="Stam W.T."/>
            <person name="Tice H."/>
            <person name="Bornberg-Bauer E."/>
            <person name="Green P.J."/>
            <person name="Pearson G.A."/>
            <person name="Procaccini G."/>
            <person name="Duarte C.M."/>
            <person name="Schmutz J."/>
            <person name="Reusch T.B.H."/>
            <person name="Van de Peer Y."/>
        </authorList>
    </citation>
    <scope>NUCLEOTIDE SEQUENCE [LARGE SCALE GENOMIC DNA]</scope>
    <source>
        <strain evidence="2">cv. Finnish</strain>
    </source>
</reference>
<accession>A0A0K9PGJ5</accession>
<evidence type="ECO:0000313" key="1">
    <source>
        <dbReference type="EMBL" id="KMZ68168.1"/>
    </source>
</evidence>
<organism evidence="1 2">
    <name type="scientific">Zostera marina</name>
    <name type="common">Eelgrass</name>
    <dbReference type="NCBI Taxonomy" id="29655"/>
    <lineage>
        <taxon>Eukaryota</taxon>
        <taxon>Viridiplantae</taxon>
        <taxon>Streptophyta</taxon>
        <taxon>Embryophyta</taxon>
        <taxon>Tracheophyta</taxon>
        <taxon>Spermatophyta</taxon>
        <taxon>Magnoliopsida</taxon>
        <taxon>Liliopsida</taxon>
        <taxon>Zosteraceae</taxon>
        <taxon>Zostera</taxon>
    </lineage>
</organism>
<sequence>MVETAMAMGFSLPKNPLLYSSTMKLLSSSSSSSSNTLKMFGGSDFSTCYLSRNSVRETRKKAESWKIDALPDLLHLTEWPLMAVTIEHAIGQKDYLIHKSVWHLNDKTLKNIYTMYIFFTCWGCCYFGSTKDPFYDSDEYRKDGGDGTVHWIYERQEDLEEEARSELLREELIEEIELKVGGLRELDESSKEEEVVQ</sequence>
<gene>
    <name evidence="1" type="ORF">ZOSMA_248G00070</name>
</gene>
<dbReference type="AlphaFoldDB" id="A0A0K9PGJ5"/>
<protein>
    <recommendedName>
        <fullName evidence="3">Photosynthetic NDH subunit of subcomplex B 4, chloroplastic</fullName>
    </recommendedName>
</protein>